<evidence type="ECO:0000313" key="8">
    <source>
        <dbReference type="Proteomes" id="UP000603200"/>
    </source>
</evidence>
<evidence type="ECO:0000256" key="3">
    <source>
        <dbReference type="ARBA" id="ARBA00023004"/>
    </source>
</evidence>
<dbReference type="SUPFAM" id="SSF102114">
    <property type="entry name" value="Radical SAM enzymes"/>
    <property type="match status" value="1"/>
</dbReference>
<evidence type="ECO:0000313" key="7">
    <source>
        <dbReference type="EMBL" id="GIE18617.1"/>
    </source>
</evidence>
<dbReference type="NCBIfam" id="TIGR03977">
    <property type="entry name" value="rSAM_pair_HxsC"/>
    <property type="match status" value="1"/>
</dbReference>
<keyword evidence="3" id="KW-0408">Iron</keyword>
<organism evidence="7 8">
    <name type="scientific">Winogradskya humida</name>
    <dbReference type="NCBI Taxonomy" id="113566"/>
    <lineage>
        <taxon>Bacteria</taxon>
        <taxon>Bacillati</taxon>
        <taxon>Actinomycetota</taxon>
        <taxon>Actinomycetes</taxon>
        <taxon>Micromonosporales</taxon>
        <taxon>Micromonosporaceae</taxon>
        <taxon>Winogradskya</taxon>
    </lineage>
</organism>
<comment type="caution">
    <text evidence="7">The sequence shown here is derived from an EMBL/GenBank/DDBJ whole genome shotgun (WGS) entry which is preliminary data.</text>
</comment>
<evidence type="ECO:0000256" key="5">
    <source>
        <dbReference type="SAM" id="MobiDB-lite"/>
    </source>
</evidence>
<dbReference type="PANTHER" id="PTHR11228">
    <property type="entry name" value="RADICAL SAM DOMAIN PROTEIN"/>
    <property type="match status" value="1"/>
</dbReference>
<dbReference type="CDD" id="cd01335">
    <property type="entry name" value="Radical_SAM"/>
    <property type="match status" value="1"/>
</dbReference>
<dbReference type="PANTHER" id="PTHR11228:SF7">
    <property type="entry name" value="PQQA PEPTIDE CYCLASE"/>
    <property type="match status" value="1"/>
</dbReference>
<dbReference type="Gene3D" id="3.20.20.70">
    <property type="entry name" value="Aldolase class I"/>
    <property type="match status" value="1"/>
</dbReference>
<keyword evidence="1" id="KW-0949">S-adenosyl-L-methionine</keyword>
<gene>
    <name evidence="7" type="ORF">Ahu01nite_017190</name>
</gene>
<keyword evidence="4" id="KW-0411">Iron-sulfur</keyword>
<dbReference type="SFLD" id="SFLDG01103">
    <property type="entry name" value="Uncharacterised_Radical_SAM_Su"/>
    <property type="match status" value="1"/>
</dbReference>
<sequence length="395" mass="43311">MISLRGRALSATLDRPLTRELWRLVSDKIPGPDEAVIGSGGGTLNVVRSGGDAGPNTVVLPPHLDHLDGGDIIAVSPDGRRIEVLWRARSRHNSLLLTERCDNYCLMCSQPPKERDDSRLLRRASALVRMLPPTAHELGFTGGEPTLYGSGLVSLLRTATQCLPDTEFHLLSNGRRFADPGFTAEYASVRNPRLMVGIPLFGAEPSLHDYVVQARGAFDETVSGILALAQHRQRIEIRVVLQKNTAPAIVEIAGFIARNLPFVEKVALMGLEMTGLARANLAEVWTDPYEYRNELAEAALLLRHAGIRTDIYNHQLCVLPRRVWPLAVRSISDWKNEYLSACMSCSVQEACGGLFASSAKHRHSDHIAAIPHPTPRAREAISSAQPQDMVMPAPP</sequence>
<dbReference type="RefSeq" id="WP_203835876.1">
    <property type="nucleotide sequence ID" value="NZ_BAAATV010000003.1"/>
</dbReference>
<dbReference type="InterPro" id="IPR007197">
    <property type="entry name" value="rSAM"/>
</dbReference>
<dbReference type="InterPro" id="IPR013785">
    <property type="entry name" value="Aldolase_TIM"/>
</dbReference>
<evidence type="ECO:0000256" key="2">
    <source>
        <dbReference type="ARBA" id="ARBA00022723"/>
    </source>
</evidence>
<dbReference type="InterPro" id="IPR024032">
    <property type="entry name" value="rSAM_paired_HxsC"/>
</dbReference>
<name>A0ABQ3ZJ87_9ACTN</name>
<feature type="region of interest" description="Disordered" evidence="5">
    <location>
        <begin position="373"/>
        <end position="395"/>
    </location>
</feature>
<dbReference type="Proteomes" id="UP000603200">
    <property type="component" value="Unassembled WGS sequence"/>
</dbReference>
<reference evidence="7 8" key="1">
    <citation type="submission" date="2021-01" db="EMBL/GenBank/DDBJ databases">
        <title>Whole genome shotgun sequence of Actinoplanes humidus NBRC 14915.</title>
        <authorList>
            <person name="Komaki H."/>
            <person name="Tamura T."/>
        </authorList>
    </citation>
    <scope>NUCLEOTIDE SEQUENCE [LARGE SCALE GENOMIC DNA]</scope>
    <source>
        <strain evidence="7 8">NBRC 14915</strain>
    </source>
</reference>
<dbReference type="EMBL" id="BOMN01000022">
    <property type="protein sequence ID" value="GIE18617.1"/>
    <property type="molecule type" value="Genomic_DNA"/>
</dbReference>
<feature type="domain" description="Radical SAM core" evidence="6">
    <location>
        <begin position="97"/>
        <end position="241"/>
    </location>
</feature>
<proteinExistence type="predicted"/>
<evidence type="ECO:0000256" key="4">
    <source>
        <dbReference type="ARBA" id="ARBA00023014"/>
    </source>
</evidence>
<protein>
    <submittedName>
        <fullName evidence="7">His-Xaa-Ser system radical SAM maturase HxsC</fullName>
    </submittedName>
</protein>
<dbReference type="SFLD" id="SFLDS00029">
    <property type="entry name" value="Radical_SAM"/>
    <property type="match status" value="1"/>
</dbReference>
<dbReference type="Pfam" id="PF04055">
    <property type="entry name" value="Radical_SAM"/>
    <property type="match status" value="1"/>
</dbReference>
<keyword evidence="2" id="KW-0479">Metal-binding</keyword>
<dbReference type="InterPro" id="IPR058240">
    <property type="entry name" value="rSAM_sf"/>
</dbReference>
<dbReference type="InterPro" id="IPR050377">
    <property type="entry name" value="Radical_SAM_PqqE_MftC-like"/>
</dbReference>
<keyword evidence="8" id="KW-1185">Reference proteome</keyword>
<evidence type="ECO:0000259" key="6">
    <source>
        <dbReference type="Pfam" id="PF04055"/>
    </source>
</evidence>
<evidence type="ECO:0000256" key="1">
    <source>
        <dbReference type="ARBA" id="ARBA00022691"/>
    </source>
</evidence>
<accession>A0ABQ3ZJ87</accession>